<dbReference type="Proteomes" id="UP000620156">
    <property type="component" value="Unassembled WGS sequence"/>
</dbReference>
<dbReference type="EMBL" id="BMQK01000032">
    <property type="protein sequence ID" value="GGQ89466.1"/>
    <property type="molecule type" value="Genomic_DNA"/>
</dbReference>
<evidence type="ECO:0000313" key="2">
    <source>
        <dbReference type="Proteomes" id="UP000620156"/>
    </source>
</evidence>
<evidence type="ECO:0000313" key="1">
    <source>
        <dbReference type="EMBL" id="GGQ89466.1"/>
    </source>
</evidence>
<name>A0A918BSD2_9ACTN</name>
<sequence length="95" mass="10036">MLADEPADPDGGIPLRFTELQLCSPEPLPLVVLLHWRACEQDGGPRSAESVWSTLTEQGICSYDGETPVSLGEVRQAVDFLLAEGVVTAAAGGDL</sequence>
<gene>
    <name evidence="1" type="ORF">GCM10010145_68680</name>
</gene>
<accession>A0A918BSD2</accession>
<reference evidence="1" key="2">
    <citation type="submission" date="2020-09" db="EMBL/GenBank/DDBJ databases">
        <authorList>
            <person name="Sun Q."/>
            <person name="Ohkuma M."/>
        </authorList>
    </citation>
    <scope>NUCLEOTIDE SEQUENCE</scope>
    <source>
        <strain evidence="1">JCM 3131</strain>
    </source>
</reference>
<proteinExistence type="predicted"/>
<organism evidence="1 2">
    <name type="scientific">Streptomyces ruber</name>
    <dbReference type="NCBI Taxonomy" id="83378"/>
    <lineage>
        <taxon>Bacteria</taxon>
        <taxon>Bacillati</taxon>
        <taxon>Actinomycetota</taxon>
        <taxon>Actinomycetes</taxon>
        <taxon>Kitasatosporales</taxon>
        <taxon>Streptomycetaceae</taxon>
        <taxon>Streptomyces</taxon>
    </lineage>
</organism>
<comment type="caution">
    <text evidence="1">The sequence shown here is derived from an EMBL/GenBank/DDBJ whole genome shotgun (WGS) entry which is preliminary data.</text>
</comment>
<reference evidence="1" key="1">
    <citation type="journal article" date="2014" name="Int. J. Syst. Evol. Microbiol.">
        <title>Complete genome sequence of Corynebacterium casei LMG S-19264T (=DSM 44701T), isolated from a smear-ripened cheese.</title>
        <authorList>
            <consortium name="US DOE Joint Genome Institute (JGI-PGF)"/>
            <person name="Walter F."/>
            <person name="Albersmeier A."/>
            <person name="Kalinowski J."/>
            <person name="Ruckert C."/>
        </authorList>
    </citation>
    <scope>NUCLEOTIDE SEQUENCE</scope>
    <source>
        <strain evidence="1">JCM 3131</strain>
    </source>
</reference>
<dbReference type="RefSeq" id="WP_189220787.1">
    <property type="nucleotide sequence ID" value="NZ_BMQK01000032.1"/>
</dbReference>
<dbReference type="AlphaFoldDB" id="A0A918BSD2"/>
<protein>
    <submittedName>
        <fullName evidence="1">Uncharacterized protein</fullName>
    </submittedName>
</protein>
<keyword evidence="2" id="KW-1185">Reference proteome</keyword>